<evidence type="ECO:0000256" key="1">
    <source>
        <dbReference type="SAM" id="Phobius"/>
    </source>
</evidence>
<keyword evidence="1" id="KW-0472">Membrane</keyword>
<gene>
    <name evidence="2" type="ORF">GCM10010969_16740</name>
</gene>
<keyword evidence="1" id="KW-1133">Transmembrane helix</keyword>
<evidence type="ECO:0000313" key="3">
    <source>
        <dbReference type="Proteomes" id="UP000606653"/>
    </source>
</evidence>
<protein>
    <submittedName>
        <fullName evidence="2">Uncharacterized protein</fullName>
    </submittedName>
</protein>
<name>A0ABQ2L067_9BACL</name>
<comment type="caution">
    <text evidence="2">The sequence shown here is derived from an EMBL/GenBank/DDBJ whole genome shotgun (WGS) entry which is preliminary data.</text>
</comment>
<sequence>MLIYLMLALMLLSIGIIAYRTIRRGPEYHLVENGGMIVIINIGSSILGPENGDWFHWLRYAYMVLGAAYIAYGAYAKYRGGTDGYGQ</sequence>
<feature type="transmembrane region" description="Helical" evidence="1">
    <location>
        <begin position="57"/>
        <end position="75"/>
    </location>
</feature>
<organism evidence="2 3">
    <name type="scientific">Saccharibacillus kuerlensis</name>
    <dbReference type="NCBI Taxonomy" id="459527"/>
    <lineage>
        <taxon>Bacteria</taxon>
        <taxon>Bacillati</taxon>
        <taxon>Bacillota</taxon>
        <taxon>Bacilli</taxon>
        <taxon>Bacillales</taxon>
        <taxon>Paenibacillaceae</taxon>
        <taxon>Saccharibacillus</taxon>
    </lineage>
</organism>
<keyword evidence="3" id="KW-1185">Reference proteome</keyword>
<keyword evidence="1" id="KW-0812">Transmembrane</keyword>
<dbReference type="RefSeq" id="WP_157060072.1">
    <property type="nucleotide sequence ID" value="NZ_BMLN01000004.1"/>
</dbReference>
<reference evidence="3" key="1">
    <citation type="journal article" date="2019" name="Int. J. Syst. Evol. Microbiol.">
        <title>The Global Catalogue of Microorganisms (GCM) 10K type strain sequencing project: providing services to taxonomists for standard genome sequencing and annotation.</title>
        <authorList>
            <consortium name="The Broad Institute Genomics Platform"/>
            <consortium name="The Broad Institute Genome Sequencing Center for Infectious Disease"/>
            <person name="Wu L."/>
            <person name="Ma J."/>
        </authorList>
    </citation>
    <scope>NUCLEOTIDE SEQUENCE [LARGE SCALE GENOMIC DNA]</scope>
    <source>
        <strain evidence="3">CGMCC 1.6964</strain>
    </source>
</reference>
<dbReference type="Proteomes" id="UP000606653">
    <property type="component" value="Unassembled WGS sequence"/>
</dbReference>
<accession>A0ABQ2L067</accession>
<dbReference type="EMBL" id="BMLN01000004">
    <property type="protein sequence ID" value="GGN98100.1"/>
    <property type="molecule type" value="Genomic_DNA"/>
</dbReference>
<proteinExistence type="predicted"/>
<evidence type="ECO:0000313" key="2">
    <source>
        <dbReference type="EMBL" id="GGN98100.1"/>
    </source>
</evidence>